<dbReference type="Gene3D" id="1.20.1250.20">
    <property type="entry name" value="MFS general substrate transporter like domains"/>
    <property type="match status" value="1"/>
</dbReference>
<comment type="subcellular location">
    <subcellularLocation>
        <location evidence="1">Membrane</location>
        <topology evidence="1">Multi-pass membrane protein</topology>
    </subcellularLocation>
</comment>
<keyword evidence="3 6" id="KW-1133">Transmembrane helix</keyword>
<feature type="transmembrane region" description="Helical" evidence="6">
    <location>
        <begin position="151"/>
        <end position="171"/>
    </location>
</feature>
<feature type="transmembrane region" description="Helical" evidence="6">
    <location>
        <begin position="474"/>
        <end position="494"/>
    </location>
</feature>
<comment type="caution">
    <text evidence="7">The sequence shown here is derived from an EMBL/GenBank/DDBJ whole genome shotgun (WGS) entry which is preliminary data.</text>
</comment>
<evidence type="ECO:0000256" key="5">
    <source>
        <dbReference type="SAM" id="MobiDB-lite"/>
    </source>
</evidence>
<dbReference type="InterPro" id="IPR005828">
    <property type="entry name" value="MFS_sugar_transport-like"/>
</dbReference>
<feature type="transmembrane region" description="Helical" evidence="6">
    <location>
        <begin position="387"/>
        <end position="407"/>
    </location>
</feature>
<dbReference type="EMBL" id="JARKHS020009150">
    <property type="protein sequence ID" value="KAK8780139.1"/>
    <property type="molecule type" value="Genomic_DNA"/>
</dbReference>
<feature type="transmembrane region" description="Helical" evidence="6">
    <location>
        <begin position="212"/>
        <end position="233"/>
    </location>
</feature>
<proteinExistence type="predicted"/>
<keyword evidence="8" id="KW-1185">Reference proteome</keyword>
<evidence type="ECO:0000256" key="3">
    <source>
        <dbReference type="ARBA" id="ARBA00022989"/>
    </source>
</evidence>
<protein>
    <recommendedName>
        <fullName evidence="9">Organic cation/carnitine transporter</fullName>
    </recommendedName>
</protein>
<feature type="transmembrane region" description="Helical" evidence="6">
    <location>
        <begin position="443"/>
        <end position="462"/>
    </location>
</feature>
<accession>A0AAQ4EZG8</accession>
<gene>
    <name evidence="7" type="ORF">V5799_018520</name>
</gene>
<evidence type="ECO:0000256" key="4">
    <source>
        <dbReference type="ARBA" id="ARBA00023136"/>
    </source>
</evidence>
<sequence length="571" mass="61865">MPFTSWGRHPEIEVPSPERALRGCPTAGGGRPPLGTTVYGHGHFQRVICCFAAVSLVVLQCHGRAFALITRPVDHWCRPPAEFAVLSVPDWKNVGVPLDEKGRASECLAYAQPGQQPNDTETYECDAWDYDPVRAAHTARSYWDLVCHRSWLVNMGNAVFMSGAVLLVPFAGIAADMFGRETIIMLGVAALLSSTVCTCVAHSYAAYLVASFVNSACASSTFVISLILMYEVAPLNYRAFYIAVSCSLGVLLVDVFVLVLALFPLSWHMLQGIVLSPTALLLIGPCVVFESPLWLLAASRVDEAEAVMLKAAKMNDMHRAVAKQAMMKVRSQLSRVEKNTDTSRSSSLMHSFEGGNYLVRVFFVAFSLMLGFYGLSWSSRMRNDTRISFLAVVLSAPSYVAMYLALISLGRLQLLVATMALMGGTCSLFGIAIYANPRVVGDALLVLAQCCARVMVPAGYLYMAELFPTSVRSIVMCGAYACGRLGAVAASVLSLLEEFGREDLEFAIMGSAVFGGVAALLGLPETSHGLVDYVHAAGSVEEDMIRIVQGTPDATPIHRPSKRRKRSKTNP</sequence>
<reference evidence="7 8" key="1">
    <citation type="journal article" date="2023" name="Arcadia Sci">
        <title>De novo assembly of a long-read Amblyomma americanum tick genome.</title>
        <authorList>
            <person name="Chou S."/>
            <person name="Poskanzer K.E."/>
            <person name="Rollins M."/>
            <person name="Thuy-Boun P.S."/>
        </authorList>
    </citation>
    <scope>NUCLEOTIDE SEQUENCE [LARGE SCALE GENOMIC DNA]</scope>
    <source>
        <strain evidence="7">F_SG_1</strain>
        <tissue evidence="7">Salivary glands</tissue>
    </source>
</reference>
<evidence type="ECO:0000256" key="1">
    <source>
        <dbReference type="ARBA" id="ARBA00004141"/>
    </source>
</evidence>
<organism evidence="7 8">
    <name type="scientific">Amblyomma americanum</name>
    <name type="common">Lone star tick</name>
    <dbReference type="NCBI Taxonomy" id="6943"/>
    <lineage>
        <taxon>Eukaryota</taxon>
        <taxon>Metazoa</taxon>
        <taxon>Ecdysozoa</taxon>
        <taxon>Arthropoda</taxon>
        <taxon>Chelicerata</taxon>
        <taxon>Arachnida</taxon>
        <taxon>Acari</taxon>
        <taxon>Parasitiformes</taxon>
        <taxon>Ixodida</taxon>
        <taxon>Ixodoidea</taxon>
        <taxon>Ixodidae</taxon>
        <taxon>Amblyomminae</taxon>
        <taxon>Amblyomma</taxon>
    </lineage>
</organism>
<dbReference type="Pfam" id="PF00083">
    <property type="entry name" value="Sugar_tr"/>
    <property type="match status" value="1"/>
</dbReference>
<feature type="region of interest" description="Disordered" evidence="5">
    <location>
        <begin position="551"/>
        <end position="571"/>
    </location>
</feature>
<evidence type="ECO:0000256" key="2">
    <source>
        <dbReference type="ARBA" id="ARBA00022692"/>
    </source>
</evidence>
<feature type="transmembrane region" description="Helical" evidence="6">
    <location>
        <begin position="357"/>
        <end position="375"/>
    </location>
</feature>
<feature type="transmembrane region" description="Helical" evidence="6">
    <location>
        <begin position="183"/>
        <end position="206"/>
    </location>
</feature>
<evidence type="ECO:0008006" key="9">
    <source>
        <dbReference type="Google" id="ProtNLM"/>
    </source>
</evidence>
<feature type="transmembrane region" description="Helical" evidence="6">
    <location>
        <begin position="240"/>
        <end position="263"/>
    </location>
</feature>
<dbReference type="AlphaFoldDB" id="A0AAQ4EZG8"/>
<dbReference type="GO" id="GO:0016020">
    <property type="term" value="C:membrane"/>
    <property type="evidence" value="ECO:0007669"/>
    <property type="project" value="UniProtKB-SubCell"/>
</dbReference>
<name>A0AAQ4EZG8_AMBAM</name>
<keyword evidence="2 6" id="KW-0812">Transmembrane</keyword>
<feature type="transmembrane region" description="Helical" evidence="6">
    <location>
        <begin position="269"/>
        <end position="289"/>
    </location>
</feature>
<dbReference type="GO" id="GO:0022857">
    <property type="term" value="F:transmembrane transporter activity"/>
    <property type="evidence" value="ECO:0007669"/>
    <property type="project" value="InterPro"/>
</dbReference>
<dbReference type="PANTHER" id="PTHR24064">
    <property type="entry name" value="SOLUTE CARRIER FAMILY 22 MEMBER"/>
    <property type="match status" value="1"/>
</dbReference>
<dbReference type="SUPFAM" id="SSF103473">
    <property type="entry name" value="MFS general substrate transporter"/>
    <property type="match status" value="1"/>
</dbReference>
<dbReference type="Proteomes" id="UP001321473">
    <property type="component" value="Unassembled WGS sequence"/>
</dbReference>
<evidence type="ECO:0000256" key="6">
    <source>
        <dbReference type="SAM" id="Phobius"/>
    </source>
</evidence>
<dbReference type="InterPro" id="IPR036259">
    <property type="entry name" value="MFS_trans_sf"/>
</dbReference>
<feature type="compositionally biased region" description="Basic residues" evidence="5">
    <location>
        <begin position="559"/>
        <end position="571"/>
    </location>
</feature>
<evidence type="ECO:0000313" key="8">
    <source>
        <dbReference type="Proteomes" id="UP001321473"/>
    </source>
</evidence>
<keyword evidence="4 6" id="KW-0472">Membrane</keyword>
<feature type="transmembrane region" description="Helical" evidence="6">
    <location>
        <begin position="414"/>
        <end position="437"/>
    </location>
</feature>
<evidence type="ECO:0000313" key="7">
    <source>
        <dbReference type="EMBL" id="KAK8780139.1"/>
    </source>
</evidence>